<dbReference type="Gene3D" id="3.30.200.20">
    <property type="entry name" value="Phosphorylase Kinase, domain 1"/>
    <property type="match status" value="1"/>
</dbReference>
<dbReference type="AlphaFoldDB" id="A0A4P9YT26"/>
<gene>
    <name evidence="2" type="ORF">SYNPS1DRAFT_24980</name>
</gene>
<reference evidence="3" key="1">
    <citation type="journal article" date="2018" name="Nat. Microbiol.">
        <title>Leveraging single-cell genomics to expand the fungal tree of life.</title>
        <authorList>
            <person name="Ahrendt S.R."/>
            <person name="Quandt C.A."/>
            <person name="Ciobanu D."/>
            <person name="Clum A."/>
            <person name="Salamov A."/>
            <person name="Andreopoulos B."/>
            <person name="Cheng J.F."/>
            <person name="Woyke T."/>
            <person name="Pelin A."/>
            <person name="Henrissat B."/>
            <person name="Reynolds N.K."/>
            <person name="Benny G.L."/>
            <person name="Smith M.E."/>
            <person name="James T.Y."/>
            <person name="Grigoriev I.V."/>
        </authorList>
    </citation>
    <scope>NUCLEOTIDE SEQUENCE [LARGE SCALE GENOMIC DNA]</scope>
    <source>
        <strain evidence="3">Benny S71-1</strain>
    </source>
</reference>
<organism evidence="2 3">
    <name type="scientific">Syncephalis pseudoplumigaleata</name>
    <dbReference type="NCBI Taxonomy" id="1712513"/>
    <lineage>
        <taxon>Eukaryota</taxon>
        <taxon>Fungi</taxon>
        <taxon>Fungi incertae sedis</taxon>
        <taxon>Zoopagomycota</taxon>
        <taxon>Zoopagomycotina</taxon>
        <taxon>Zoopagomycetes</taxon>
        <taxon>Zoopagales</taxon>
        <taxon>Piptocephalidaceae</taxon>
        <taxon>Syncephalis</taxon>
    </lineage>
</organism>
<dbReference type="GO" id="GO:0005524">
    <property type="term" value="F:ATP binding"/>
    <property type="evidence" value="ECO:0007669"/>
    <property type="project" value="UniProtKB-UniRule"/>
</dbReference>
<evidence type="ECO:0000313" key="3">
    <source>
        <dbReference type="Proteomes" id="UP000278143"/>
    </source>
</evidence>
<evidence type="ECO:0008006" key="4">
    <source>
        <dbReference type="Google" id="ProtNLM"/>
    </source>
</evidence>
<dbReference type="EMBL" id="KZ991357">
    <property type="protein sequence ID" value="RKP23056.1"/>
    <property type="molecule type" value="Genomic_DNA"/>
</dbReference>
<protein>
    <recommendedName>
        <fullName evidence="4">Protein kinase domain-containing protein</fullName>
    </recommendedName>
</protein>
<feature type="binding site" evidence="1">
    <location>
        <position position="38"/>
    </location>
    <ligand>
        <name>ATP</name>
        <dbReference type="ChEBI" id="CHEBI:30616"/>
    </ligand>
</feature>
<dbReference type="InterPro" id="IPR011009">
    <property type="entry name" value="Kinase-like_dom_sf"/>
</dbReference>
<dbReference type="SUPFAM" id="SSF56112">
    <property type="entry name" value="Protein kinase-like (PK-like)"/>
    <property type="match status" value="1"/>
</dbReference>
<keyword evidence="1" id="KW-0067">ATP-binding</keyword>
<evidence type="ECO:0000313" key="2">
    <source>
        <dbReference type="EMBL" id="RKP23056.1"/>
    </source>
</evidence>
<keyword evidence="1" id="KW-0547">Nucleotide-binding</keyword>
<dbReference type="InterPro" id="IPR017441">
    <property type="entry name" value="Protein_kinase_ATP_BS"/>
</dbReference>
<dbReference type="Proteomes" id="UP000278143">
    <property type="component" value="Unassembled WGS sequence"/>
</dbReference>
<proteinExistence type="predicted"/>
<dbReference type="PROSITE" id="PS00107">
    <property type="entry name" value="PROTEIN_KINASE_ATP"/>
    <property type="match status" value="1"/>
</dbReference>
<accession>A0A4P9YT26</accession>
<name>A0A4P9YT26_9FUNG</name>
<keyword evidence="3" id="KW-1185">Reference proteome</keyword>
<evidence type="ECO:0000256" key="1">
    <source>
        <dbReference type="PROSITE-ProRule" id="PRU10141"/>
    </source>
</evidence>
<sequence length="60" mass="6939">MSDEGIQFADLVFHEEIGAGLFGSVHRGEYLATEVAIKECFRDTAFDFEKYFTREVDMLR</sequence>